<sequence>MNEFFKQEIENFIEANGSIYEMYSQYIIHDSLSSFHVNIERNNEKLELTLNSLLLHKHSDMAKSILLKNYEVDVAKYTDCGDLIGQYINELDEIKLCEKCMYDVQHDNDLNYCKHCYLQSFFKCKYSHDCGICLEANNLDSFETICGHFFHSKCIKKIIQYSDNLERYTIICP</sequence>
<dbReference type="SUPFAM" id="SSF57850">
    <property type="entry name" value="RING/U-box"/>
    <property type="match status" value="1"/>
</dbReference>
<dbReference type="Pfam" id="PF00097">
    <property type="entry name" value="zf-C3HC4"/>
    <property type="match status" value="1"/>
</dbReference>
<keyword evidence="2" id="KW-0863">Zinc-finger</keyword>
<evidence type="ECO:0000256" key="3">
    <source>
        <dbReference type="ARBA" id="ARBA00022833"/>
    </source>
</evidence>
<evidence type="ECO:0000313" key="5">
    <source>
        <dbReference type="EMBL" id="GAG22684.1"/>
    </source>
</evidence>
<reference evidence="5" key="1">
    <citation type="journal article" date="2014" name="Front. Microbiol.">
        <title>High frequency of phylogenetically diverse reductive dehalogenase-homologous genes in deep subseafloor sedimentary metagenomes.</title>
        <authorList>
            <person name="Kawai M."/>
            <person name="Futagami T."/>
            <person name="Toyoda A."/>
            <person name="Takaki Y."/>
            <person name="Nishi S."/>
            <person name="Hori S."/>
            <person name="Arai W."/>
            <person name="Tsubouchi T."/>
            <person name="Morono Y."/>
            <person name="Uchiyama I."/>
            <person name="Ito T."/>
            <person name="Fujiyama A."/>
            <person name="Inagaki F."/>
            <person name="Takami H."/>
        </authorList>
    </citation>
    <scope>NUCLEOTIDE SEQUENCE</scope>
    <source>
        <strain evidence="5">Expedition CK06-06</strain>
    </source>
</reference>
<accession>X0VW92</accession>
<feature type="non-terminal residue" evidence="5">
    <location>
        <position position="173"/>
    </location>
</feature>
<dbReference type="EMBL" id="BARS01033154">
    <property type="protein sequence ID" value="GAG22684.1"/>
    <property type="molecule type" value="Genomic_DNA"/>
</dbReference>
<dbReference type="InterPro" id="IPR013083">
    <property type="entry name" value="Znf_RING/FYVE/PHD"/>
</dbReference>
<keyword evidence="1" id="KW-0479">Metal-binding</keyword>
<keyword evidence="3" id="KW-0862">Zinc</keyword>
<dbReference type="GO" id="GO:0008270">
    <property type="term" value="F:zinc ion binding"/>
    <property type="evidence" value="ECO:0007669"/>
    <property type="project" value="UniProtKB-KW"/>
</dbReference>
<dbReference type="InterPro" id="IPR018957">
    <property type="entry name" value="Znf_C3HC4_RING-type"/>
</dbReference>
<proteinExistence type="predicted"/>
<dbReference type="InterPro" id="IPR001841">
    <property type="entry name" value="Znf_RING"/>
</dbReference>
<evidence type="ECO:0000256" key="1">
    <source>
        <dbReference type="ARBA" id="ARBA00022723"/>
    </source>
</evidence>
<dbReference type="AlphaFoldDB" id="X0VW92"/>
<evidence type="ECO:0000256" key="2">
    <source>
        <dbReference type="ARBA" id="ARBA00022771"/>
    </source>
</evidence>
<feature type="domain" description="RING-type" evidence="4">
    <location>
        <begin position="130"/>
        <end position="173"/>
    </location>
</feature>
<protein>
    <recommendedName>
        <fullName evidence="4">RING-type domain-containing protein</fullName>
    </recommendedName>
</protein>
<comment type="caution">
    <text evidence="5">The sequence shown here is derived from an EMBL/GenBank/DDBJ whole genome shotgun (WGS) entry which is preliminary data.</text>
</comment>
<dbReference type="PROSITE" id="PS50089">
    <property type="entry name" value="ZF_RING_2"/>
    <property type="match status" value="1"/>
</dbReference>
<organism evidence="5">
    <name type="scientific">marine sediment metagenome</name>
    <dbReference type="NCBI Taxonomy" id="412755"/>
    <lineage>
        <taxon>unclassified sequences</taxon>
        <taxon>metagenomes</taxon>
        <taxon>ecological metagenomes</taxon>
    </lineage>
</organism>
<name>X0VW92_9ZZZZ</name>
<gene>
    <name evidence="5" type="ORF">S01H1_51380</name>
</gene>
<evidence type="ECO:0000259" key="4">
    <source>
        <dbReference type="PROSITE" id="PS50089"/>
    </source>
</evidence>
<dbReference type="Gene3D" id="3.30.40.10">
    <property type="entry name" value="Zinc/RING finger domain, C3HC4 (zinc finger)"/>
    <property type="match status" value="1"/>
</dbReference>